<dbReference type="InterPro" id="IPR012349">
    <property type="entry name" value="Split_barrel_FMN-bd"/>
</dbReference>
<evidence type="ECO:0000313" key="1">
    <source>
        <dbReference type="EMBL" id="QIQ03749.1"/>
    </source>
</evidence>
<dbReference type="KEGG" id="slia:HA039_16720"/>
<reference evidence="1 2" key="1">
    <citation type="submission" date="2020-03" db="EMBL/GenBank/DDBJ databases">
        <title>A novel species.</title>
        <authorList>
            <person name="Gao J."/>
        </authorList>
    </citation>
    <scope>NUCLEOTIDE SEQUENCE [LARGE SCALE GENOMIC DNA]</scope>
    <source>
        <strain evidence="1 2">QMT-12</strain>
    </source>
</reference>
<keyword evidence="2" id="KW-1185">Reference proteome</keyword>
<dbReference type="EMBL" id="CP050177">
    <property type="protein sequence ID" value="QIQ03749.1"/>
    <property type="molecule type" value="Genomic_DNA"/>
</dbReference>
<dbReference type="Proteomes" id="UP000501179">
    <property type="component" value="Chromosome"/>
</dbReference>
<dbReference type="RefSeq" id="WP_167030228.1">
    <property type="nucleotide sequence ID" value="NZ_CP050177.1"/>
</dbReference>
<accession>A0A6G9H0D5</accession>
<gene>
    <name evidence="1" type="ORF">HA039_16720</name>
</gene>
<evidence type="ECO:0000313" key="2">
    <source>
        <dbReference type="Proteomes" id="UP000501179"/>
    </source>
</evidence>
<dbReference type="SUPFAM" id="SSF50475">
    <property type="entry name" value="FMN-binding split barrel"/>
    <property type="match status" value="1"/>
</dbReference>
<dbReference type="InterPro" id="IPR024747">
    <property type="entry name" value="Pyridox_Oxase-rel"/>
</dbReference>
<dbReference type="Gene3D" id="2.30.110.10">
    <property type="entry name" value="Electron Transport, Fmn-binding Protein, Chain A"/>
    <property type="match status" value="1"/>
</dbReference>
<proteinExistence type="predicted"/>
<protein>
    <submittedName>
        <fullName evidence="1">Pyridoxamine 5'-phosphate oxidase family protein</fullName>
    </submittedName>
</protein>
<dbReference type="AlphaFoldDB" id="A0A6G9H0D5"/>
<sequence length="140" mass="15235">MPTTTQELRALELLTLVSYGRVSTTMRAMPFVAPARHVVVDGNVLLRMHAGHGYHRACAGGVVAFGSDNFNVGGTDLWSVQLTGTAEIIEPTARELELFGAVPTLIDGAAYEPVYMRLTPQFFSVHTLDYCAGRQTQHTV</sequence>
<organism evidence="1 2">
    <name type="scientific">Streptomyces liangshanensis</name>
    <dbReference type="NCBI Taxonomy" id="2717324"/>
    <lineage>
        <taxon>Bacteria</taxon>
        <taxon>Bacillati</taxon>
        <taxon>Actinomycetota</taxon>
        <taxon>Actinomycetes</taxon>
        <taxon>Kitasatosporales</taxon>
        <taxon>Streptomycetaceae</taxon>
        <taxon>Streptomyces</taxon>
    </lineage>
</organism>
<name>A0A6G9H0D5_9ACTN</name>
<dbReference type="Pfam" id="PF12900">
    <property type="entry name" value="Pyridox_ox_2"/>
    <property type="match status" value="1"/>
</dbReference>